<dbReference type="InterPro" id="IPR018511">
    <property type="entry name" value="Hemolysin-typ_Ca-bd_CS"/>
</dbReference>
<name>A0A9E6RDN6_9HYPH</name>
<dbReference type="AlphaFoldDB" id="A0A9E6RDN6"/>
<sequence length="124" mass="12767">MKGGDGDDLIDGGEDDDVIVAGAGADQIAPGGGNDTITGGPGADVFIFAPKGGKDTILDFQSIDRVDASAFHYNGREDVVAAAKQVGKDVVITLVDQTDPKGASATVRLKKYKLENFTSANVIQ</sequence>
<comment type="subcellular location">
    <subcellularLocation>
        <location evidence="1">Secreted</location>
    </subcellularLocation>
</comment>
<dbReference type="InterPro" id="IPR011049">
    <property type="entry name" value="Serralysin-like_metalloprot_C"/>
</dbReference>
<dbReference type="RefSeq" id="WP_261402756.1">
    <property type="nucleotide sequence ID" value="NZ_CP081869.1"/>
</dbReference>
<dbReference type="GO" id="GO:0005509">
    <property type="term" value="F:calcium ion binding"/>
    <property type="evidence" value="ECO:0007669"/>
    <property type="project" value="InterPro"/>
</dbReference>
<organism evidence="3 4">
    <name type="scientific">Chenggangzhangella methanolivorans</name>
    <dbReference type="NCBI Taxonomy" id="1437009"/>
    <lineage>
        <taxon>Bacteria</taxon>
        <taxon>Pseudomonadati</taxon>
        <taxon>Pseudomonadota</taxon>
        <taxon>Alphaproteobacteria</taxon>
        <taxon>Hyphomicrobiales</taxon>
        <taxon>Methylopilaceae</taxon>
        <taxon>Chenggangzhangella</taxon>
    </lineage>
</organism>
<evidence type="ECO:0000313" key="4">
    <source>
        <dbReference type="Proteomes" id="UP000825701"/>
    </source>
</evidence>
<dbReference type="SUPFAM" id="SSF51120">
    <property type="entry name" value="beta-Roll"/>
    <property type="match status" value="1"/>
</dbReference>
<protein>
    <recommendedName>
        <fullName evidence="5">Hemolysin type calcium-binding protein</fullName>
    </recommendedName>
</protein>
<accession>A0A9E6RDN6</accession>
<dbReference type="Proteomes" id="UP000825701">
    <property type="component" value="Chromosome"/>
</dbReference>
<gene>
    <name evidence="3" type="ORF">K6K41_23715</name>
</gene>
<dbReference type="PANTHER" id="PTHR38340">
    <property type="entry name" value="S-LAYER PROTEIN"/>
    <property type="match status" value="1"/>
</dbReference>
<dbReference type="Gene3D" id="2.150.10.10">
    <property type="entry name" value="Serralysin-like metalloprotease, C-terminal"/>
    <property type="match status" value="1"/>
</dbReference>
<reference evidence="3" key="1">
    <citation type="submission" date="2021-08" db="EMBL/GenBank/DDBJ databases">
        <authorList>
            <person name="Zhang H."/>
            <person name="Xu M."/>
            <person name="Yu Z."/>
            <person name="Yang L."/>
            <person name="Cai Y."/>
        </authorList>
    </citation>
    <scope>NUCLEOTIDE SEQUENCE</scope>
    <source>
        <strain evidence="3">CHL1</strain>
    </source>
</reference>
<dbReference type="PANTHER" id="PTHR38340:SF1">
    <property type="entry name" value="S-LAYER PROTEIN"/>
    <property type="match status" value="1"/>
</dbReference>
<dbReference type="Pfam" id="PF00353">
    <property type="entry name" value="HemolysinCabind"/>
    <property type="match status" value="2"/>
</dbReference>
<keyword evidence="2" id="KW-0964">Secreted</keyword>
<keyword evidence="4" id="KW-1185">Reference proteome</keyword>
<dbReference type="InterPro" id="IPR001343">
    <property type="entry name" value="Hemolysn_Ca-bd"/>
</dbReference>
<evidence type="ECO:0008006" key="5">
    <source>
        <dbReference type="Google" id="ProtNLM"/>
    </source>
</evidence>
<dbReference type="KEGG" id="cmet:K6K41_23715"/>
<evidence type="ECO:0000313" key="3">
    <source>
        <dbReference type="EMBL" id="QZO02502.1"/>
    </source>
</evidence>
<evidence type="ECO:0000256" key="2">
    <source>
        <dbReference type="ARBA" id="ARBA00022525"/>
    </source>
</evidence>
<dbReference type="GO" id="GO:0005576">
    <property type="term" value="C:extracellular region"/>
    <property type="evidence" value="ECO:0007669"/>
    <property type="project" value="UniProtKB-SubCell"/>
</dbReference>
<dbReference type="EMBL" id="CP081869">
    <property type="protein sequence ID" value="QZO02502.1"/>
    <property type="molecule type" value="Genomic_DNA"/>
</dbReference>
<dbReference type="PROSITE" id="PS00330">
    <property type="entry name" value="HEMOLYSIN_CALCIUM"/>
    <property type="match status" value="1"/>
</dbReference>
<dbReference type="InterPro" id="IPR050557">
    <property type="entry name" value="RTX_toxin/Mannuronan_C5-epim"/>
</dbReference>
<evidence type="ECO:0000256" key="1">
    <source>
        <dbReference type="ARBA" id="ARBA00004613"/>
    </source>
</evidence>
<dbReference type="PRINTS" id="PR00313">
    <property type="entry name" value="CABNDNGRPT"/>
</dbReference>
<proteinExistence type="predicted"/>